<dbReference type="CDD" id="cd00254">
    <property type="entry name" value="LT-like"/>
    <property type="match status" value="1"/>
</dbReference>
<evidence type="ECO:0000256" key="1">
    <source>
        <dbReference type="ARBA" id="ARBA00007734"/>
    </source>
</evidence>
<dbReference type="InterPro" id="IPR008258">
    <property type="entry name" value="Transglycosylase_SLT_dom_1"/>
</dbReference>
<dbReference type="GO" id="GO:0008933">
    <property type="term" value="F:peptidoglycan lytic transglycosylase activity"/>
    <property type="evidence" value="ECO:0007669"/>
    <property type="project" value="InterPro"/>
</dbReference>
<evidence type="ECO:0000313" key="4">
    <source>
        <dbReference type="EMBL" id="PTB18623.1"/>
    </source>
</evidence>
<feature type="region of interest" description="Disordered" evidence="2">
    <location>
        <begin position="51"/>
        <end position="76"/>
    </location>
</feature>
<proteinExistence type="inferred from homology"/>
<feature type="compositionally biased region" description="Pro residues" evidence="2">
    <location>
        <begin position="53"/>
        <end position="65"/>
    </location>
</feature>
<dbReference type="InterPro" id="IPR023346">
    <property type="entry name" value="Lysozyme-like_dom_sf"/>
</dbReference>
<organism evidence="4 5">
    <name type="scientific">Trinickia symbiotica</name>
    <dbReference type="NCBI Taxonomy" id="863227"/>
    <lineage>
        <taxon>Bacteria</taxon>
        <taxon>Pseudomonadati</taxon>
        <taxon>Pseudomonadota</taxon>
        <taxon>Betaproteobacteria</taxon>
        <taxon>Burkholderiales</taxon>
        <taxon>Burkholderiaceae</taxon>
        <taxon>Trinickia</taxon>
    </lineage>
</organism>
<evidence type="ECO:0000256" key="2">
    <source>
        <dbReference type="SAM" id="MobiDB-lite"/>
    </source>
</evidence>
<dbReference type="SUPFAM" id="SSF53955">
    <property type="entry name" value="Lysozyme-like"/>
    <property type="match status" value="1"/>
</dbReference>
<dbReference type="GO" id="GO:0000270">
    <property type="term" value="P:peptidoglycan metabolic process"/>
    <property type="evidence" value="ECO:0007669"/>
    <property type="project" value="InterPro"/>
</dbReference>
<dbReference type="Proteomes" id="UP000240638">
    <property type="component" value="Unassembled WGS sequence"/>
</dbReference>
<gene>
    <name evidence="4" type="ORF">C9I57_21655</name>
</gene>
<dbReference type="PROSITE" id="PS00922">
    <property type="entry name" value="TRANSGLYCOSYLASE"/>
    <property type="match status" value="1"/>
</dbReference>
<comment type="similarity">
    <text evidence="1">Belongs to the transglycosylase Slt family.</text>
</comment>
<dbReference type="InterPro" id="IPR000189">
    <property type="entry name" value="Transglyc_AS"/>
</dbReference>
<dbReference type="PANTHER" id="PTHR37423:SF2">
    <property type="entry name" value="MEMBRANE-BOUND LYTIC MUREIN TRANSGLYCOSYLASE C"/>
    <property type="match status" value="1"/>
</dbReference>
<dbReference type="EMBL" id="PYUC01000011">
    <property type="protein sequence ID" value="PTB18623.1"/>
    <property type="molecule type" value="Genomic_DNA"/>
</dbReference>
<comment type="caution">
    <text evidence="4">The sequence shown here is derived from an EMBL/GenBank/DDBJ whole genome shotgun (WGS) entry which is preliminary data.</text>
</comment>
<dbReference type="Gene3D" id="1.10.530.10">
    <property type="match status" value="1"/>
</dbReference>
<feature type="region of interest" description="Disordered" evidence="2">
    <location>
        <begin position="211"/>
        <end position="241"/>
    </location>
</feature>
<feature type="domain" description="Transglycosylase SLT" evidence="3">
    <location>
        <begin position="91"/>
        <end position="189"/>
    </location>
</feature>
<keyword evidence="4" id="KW-0378">Hydrolase</keyword>
<name>A0A2T3XQ33_9BURK</name>
<protein>
    <submittedName>
        <fullName evidence="4">Peptidoglycan N-acetylmuramoylhydrolase</fullName>
    </submittedName>
</protein>
<sequence length="273" mass="29275">MSRIERACSGHRMNAHVRALCAGLAIATGFVNITPARADESPFNAPLVWETGPTPPPPTLSPTIPPRAASRVAPSLQPSIDSGRQARYDPLIASAANAFRLDAGLLHAIVRTESGYDASAVSSKGAIGLMQVMPATGRRFGFEDLRDPRENLSAGAAYLKWLLDRFGNDLELALAAYNAGENAVERYGSSIPPFPETRRYVETVIARFRNSQPQAQPTYEMRSAQKASPALRTSKTGEDGNRQAAILLTPLELLEKAGSLMLSAPPNPKSSVP</sequence>
<evidence type="ECO:0000313" key="5">
    <source>
        <dbReference type="Proteomes" id="UP000240638"/>
    </source>
</evidence>
<dbReference type="PANTHER" id="PTHR37423">
    <property type="entry name" value="SOLUBLE LYTIC MUREIN TRANSGLYCOSYLASE-RELATED"/>
    <property type="match status" value="1"/>
</dbReference>
<dbReference type="GO" id="GO:0016020">
    <property type="term" value="C:membrane"/>
    <property type="evidence" value="ECO:0007669"/>
    <property type="project" value="InterPro"/>
</dbReference>
<evidence type="ECO:0000259" key="3">
    <source>
        <dbReference type="Pfam" id="PF01464"/>
    </source>
</evidence>
<dbReference type="GO" id="GO:0016787">
    <property type="term" value="F:hydrolase activity"/>
    <property type="evidence" value="ECO:0007669"/>
    <property type="project" value="UniProtKB-KW"/>
</dbReference>
<dbReference type="Pfam" id="PF01464">
    <property type="entry name" value="SLT"/>
    <property type="match status" value="1"/>
</dbReference>
<dbReference type="AlphaFoldDB" id="A0A2T3XQ33"/>
<reference evidence="4 5" key="1">
    <citation type="submission" date="2018-03" db="EMBL/GenBank/DDBJ databases">
        <title>Whole genome analyses suggest that Burkholderia sensu lato contains two further novel genera in the rhizoxinica-symbiotica group Mycetohabitans gen. nov., and Trinickia gen. nov.: implications for the evolution of diazotrophy and nodulation in the Burkholderiaceae.</title>
        <authorList>
            <person name="Estrada De Los Santos P."/>
            <person name="Palmer M."/>
            <person name="Chavez-Ramirez B."/>
            <person name="Steenkamp E.T."/>
            <person name="Hirsch A.M."/>
            <person name="Manyaka P."/>
            <person name="Maluk M."/>
            <person name="Lafos M."/>
            <person name="Crook M."/>
            <person name="Gross E."/>
            <person name="Simon M.F."/>
            <person name="Bueno Dos Reis Junior F."/>
            <person name="Poole P.S."/>
            <person name="Venter S.N."/>
            <person name="James E.K."/>
        </authorList>
    </citation>
    <scope>NUCLEOTIDE SEQUENCE [LARGE SCALE GENOMIC DNA]</scope>
    <source>
        <strain evidence="4 5">JPY-366</strain>
    </source>
</reference>
<accession>A0A2T3XQ33</accession>